<dbReference type="RefSeq" id="WP_380024549.1">
    <property type="nucleotide sequence ID" value="NZ_JBHSHC010000028.1"/>
</dbReference>
<dbReference type="SUPFAM" id="SSF52540">
    <property type="entry name" value="P-loop containing nucleoside triphosphate hydrolases"/>
    <property type="match status" value="1"/>
</dbReference>
<evidence type="ECO:0000256" key="2">
    <source>
        <dbReference type="ARBA" id="ARBA00005417"/>
    </source>
</evidence>
<evidence type="ECO:0000259" key="9">
    <source>
        <dbReference type="PROSITE" id="PS50893"/>
    </source>
</evidence>
<dbReference type="PROSITE" id="PS50893">
    <property type="entry name" value="ABC_TRANSPORTER_2"/>
    <property type="match status" value="1"/>
</dbReference>
<evidence type="ECO:0000256" key="4">
    <source>
        <dbReference type="ARBA" id="ARBA00022475"/>
    </source>
</evidence>
<organism evidence="10 11">
    <name type="scientific">Effusibacillus consociatus</name>
    <dbReference type="NCBI Taxonomy" id="1117041"/>
    <lineage>
        <taxon>Bacteria</taxon>
        <taxon>Bacillati</taxon>
        <taxon>Bacillota</taxon>
        <taxon>Bacilli</taxon>
        <taxon>Bacillales</taxon>
        <taxon>Alicyclobacillaceae</taxon>
        <taxon>Effusibacillus</taxon>
    </lineage>
</organism>
<name>A0ABV9PWN0_9BACL</name>
<dbReference type="Proteomes" id="UP001596002">
    <property type="component" value="Unassembled WGS sequence"/>
</dbReference>
<dbReference type="GO" id="GO:0005524">
    <property type="term" value="F:ATP binding"/>
    <property type="evidence" value="ECO:0007669"/>
    <property type="project" value="UniProtKB-KW"/>
</dbReference>
<feature type="domain" description="ABC transporter" evidence="9">
    <location>
        <begin position="2"/>
        <end position="238"/>
    </location>
</feature>
<reference evidence="11" key="1">
    <citation type="journal article" date="2019" name="Int. J. Syst. Evol. Microbiol.">
        <title>The Global Catalogue of Microorganisms (GCM) 10K type strain sequencing project: providing services to taxonomists for standard genome sequencing and annotation.</title>
        <authorList>
            <consortium name="The Broad Institute Genomics Platform"/>
            <consortium name="The Broad Institute Genome Sequencing Center for Infectious Disease"/>
            <person name="Wu L."/>
            <person name="Ma J."/>
        </authorList>
    </citation>
    <scope>NUCLEOTIDE SEQUENCE [LARGE SCALE GENOMIC DNA]</scope>
    <source>
        <strain evidence="11">WYCCWR 12678</strain>
    </source>
</reference>
<dbReference type="InterPro" id="IPR050095">
    <property type="entry name" value="ECF_ABC_transporter_ATP-bd"/>
</dbReference>
<keyword evidence="5" id="KW-0547">Nucleotide-binding</keyword>
<dbReference type="PROSITE" id="PS00211">
    <property type="entry name" value="ABC_TRANSPORTER_1"/>
    <property type="match status" value="1"/>
</dbReference>
<dbReference type="PANTHER" id="PTHR43553:SF24">
    <property type="entry name" value="ENERGY-COUPLING FACTOR TRANSPORTER ATP-BINDING PROTEIN ECFA1"/>
    <property type="match status" value="1"/>
</dbReference>
<dbReference type="InterPro" id="IPR003439">
    <property type="entry name" value="ABC_transporter-like_ATP-bd"/>
</dbReference>
<dbReference type="InterPro" id="IPR003593">
    <property type="entry name" value="AAA+_ATPase"/>
</dbReference>
<keyword evidence="3" id="KW-0813">Transport</keyword>
<evidence type="ECO:0000256" key="8">
    <source>
        <dbReference type="ARBA" id="ARBA00023136"/>
    </source>
</evidence>
<evidence type="ECO:0000313" key="10">
    <source>
        <dbReference type="EMBL" id="MFC4766651.1"/>
    </source>
</evidence>
<evidence type="ECO:0000256" key="7">
    <source>
        <dbReference type="ARBA" id="ARBA00022967"/>
    </source>
</evidence>
<evidence type="ECO:0000256" key="5">
    <source>
        <dbReference type="ARBA" id="ARBA00022741"/>
    </source>
</evidence>
<dbReference type="CDD" id="cd03225">
    <property type="entry name" value="ABC_cobalt_CbiO_domain1"/>
    <property type="match status" value="1"/>
</dbReference>
<keyword evidence="6 10" id="KW-0067">ATP-binding</keyword>
<dbReference type="Pfam" id="PF00005">
    <property type="entry name" value="ABC_tran"/>
    <property type="match status" value="1"/>
</dbReference>
<keyword evidence="4" id="KW-1003">Cell membrane</keyword>
<comment type="subcellular location">
    <subcellularLocation>
        <location evidence="1">Cell membrane</location>
        <topology evidence="1">Peripheral membrane protein</topology>
    </subcellularLocation>
</comment>
<dbReference type="InterPro" id="IPR027417">
    <property type="entry name" value="P-loop_NTPase"/>
</dbReference>
<comment type="similarity">
    <text evidence="2">Belongs to the ABC transporter superfamily.</text>
</comment>
<evidence type="ECO:0000313" key="11">
    <source>
        <dbReference type="Proteomes" id="UP001596002"/>
    </source>
</evidence>
<dbReference type="InterPro" id="IPR017871">
    <property type="entry name" value="ABC_transporter-like_CS"/>
</dbReference>
<protein>
    <submittedName>
        <fullName evidence="10">ATP-binding cassette domain-containing protein</fullName>
    </submittedName>
</protein>
<dbReference type="PANTHER" id="PTHR43553">
    <property type="entry name" value="HEAVY METAL TRANSPORTER"/>
    <property type="match status" value="1"/>
</dbReference>
<sequence length="277" mass="30891">MIKLRNVFHSYRDGTRMVSVLRGVDLTIRQGEWVAITGANGSGKSTLIRTCNGLLIPSEGTVNVAGLDLSDPQNREQVKQKVQIVFQNPDAQTVGTTPVEDVAFGLENRGIHREEMQVRIDNVLRKVRLEDKLFADVATLSGGQKQRLAIASCVALEPDCLIFDEATSMLDLVGRKEVYAIARSLWKAGTTVIWVTQRLQELLDADRILVLESGQITYDGNARTLFYDSDIPVRCNWEVPPVIKIGLWLRRQGVPLHTLPLLEEEVPDLVCKFVSQA</sequence>
<proteinExistence type="inferred from homology"/>
<dbReference type="EMBL" id="JBHSHC010000028">
    <property type="protein sequence ID" value="MFC4766651.1"/>
    <property type="molecule type" value="Genomic_DNA"/>
</dbReference>
<dbReference type="InterPro" id="IPR015856">
    <property type="entry name" value="ABC_transpr_CbiO/EcfA_su"/>
</dbReference>
<keyword evidence="11" id="KW-1185">Reference proteome</keyword>
<keyword evidence="7" id="KW-1278">Translocase</keyword>
<gene>
    <name evidence="10" type="ORF">ACFO8Q_04565</name>
</gene>
<evidence type="ECO:0000256" key="1">
    <source>
        <dbReference type="ARBA" id="ARBA00004202"/>
    </source>
</evidence>
<evidence type="ECO:0000256" key="3">
    <source>
        <dbReference type="ARBA" id="ARBA00022448"/>
    </source>
</evidence>
<comment type="caution">
    <text evidence="10">The sequence shown here is derived from an EMBL/GenBank/DDBJ whole genome shotgun (WGS) entry which is preliminary data.</text>
</comment>
<accession>A0ABV9PWN0</accession>
<dbReference type="SMART" id="SM00382">
    <property type="entry name" value="AAA"/>
    <property type="match status" value="1"/>
</dbReference>
<dbReference type="Gene3D" id="3.40.50.300">
    <property type="entry name" value="P-loop containing nucleotide triphosphate hydrolases"/>
    <property type="match status" value="1"/>
</dbReference>
<evidence type="ECO:0000256" key="6">
    <source>
        <dbReference type="ARBA" id="ARBA00022840"/>
    </source>
</evidence>
<keyword evidence="8" id="KW-0472">Membrane</keyword>